<dbReference type="InParanoid" id="A0A409XP85"/>
<reference evidence="1 2" key="1">
    <citation type="journal article" date="2018" name="Evol. Lett.">
        <title>Horizontal gene cluster transfer increased hallucinogenic mushroom diversity.</title>
        <authorList>
            <person name="Reynolds H.T."/>
            <person name="Vijayakumar V."/>
            <person name="Gluck-Thaler E."/>
            <person name="Korotkin H.B."/>
            <person name="Matheny P.B."/>
            <person name="Slot J.C."/>
        </authorList>
    </citation>
    <scope>NUCLEOTIDE SEQUENCE [LARGE SCALE GENOMIC DNA]</scope>
    <source>
        <strain evidence="1 2">2631</strain>
    </source>
</reference>
<keyword evidence="2" id="KW-1185">Reference proteome</keyword>
<comment type="caution">
    <text evidence="1">The sequence shown here is derived from an EMBL/GenBank/DDBJ whole genome shotgun (WGS) entry which is preliminary data.</text>
</comment>
<protein>
    <submittedName>
        <fullName evidence="1">Uncharacterized protein</fullName>
    </submittedName>
</protein>
<dbReference type="EMBL" id="NHYD01001028">
    <property type="protein sequence ID" value="PPQ92530.1"/>
    <property type="molecule type" value="Genomic_DNA"/>
</dbReference>
<evidence type="ECO:0000313" key="1">
    <source>
        <dbReference type="EMBL" id="PPQ92530.1"/>
    </source>
</evidence>
<sequence>MADDMDVDVEEPKIVTKSKKEGKDNGKARFEVKKWNAVSLWAWGASSHFVA</sequence>
<dbReference type="OrthoDB" id="8962942at2759"/>
<gene>
    <name evidence="1" type="ORF">CVT25_010363</name>
</gene>
<proteinExistence type="predicted"/>
<dbReference type="STRING" id="93625.A0A409XP85"/>
<evidence type="ECO:0000313" key="2">
    <source>
        <dbReference type="Proteomes" id="UP000283269"/>
    </source>
</evidence>
<organism evidence="1 2">
    <name type="scientific">Psilocybe cyanescens</name>
    <dbReference type="NCBI Taxonomy" id="93625"/>
    <lineage>
        <taxon>Eukaryota</taxon>
        <taxon>Fungi</taxon>
        <taxon>Dikarya</taxon>
        <taxon>Basidiomycota</taxon>
        <taxon>Agaricomycotina</taxon>
        <taxon>Agaricomycetes</taxon>
        <taxon>Agaricomycetidae</taxon>
        <taxon>Agaricales</taxon>
        <taxon>Agaricineae</taxon>
        <taxon>Strophariaceae</taxon>
        <taxon>Psilocybe</taxon>
    </lineage>
</organism>
<dbReference type="Proteomes" id="UP000283269">
    <property type="component" value="Unassembled WGS sequence"/>
</dbReference>
<name>A0A409XP85_PSICY</name>
<dbReference type="AlphaFoldDB" id="A0A409XP85"/>
<accession>A0A409XP85</accession>